<protein>
    <recommendedName>
        <fullName evidence="3">TOG domain-containing protein</fullName>
    </recommendedName>
</protein>
<dbReference type="InterPro" id="IPR050693">
    <property type="entry name" value="Hsp70_NEF-Inhibitors"/>
</dbReference>
<dbReference type="GO" id="GO:0005783">
    <property type="term" value="C:endoplasmic reticulum"/>
    <property type="evidence" value="ECO:0007669"/>
    <property type="project" value="TreeGrafter"/>
</dbReference>
<evidence type="ECO:0000256" key="1">
    <source>
        <dbReference type="ARBA" id="ARBA00022737"/>
    </source>
</evidence>
<dbReference type="SMART" id="SM00185">
    <property type="entry name" value="ARM"/>
    <property type="match status" value="3"/>
</dbReference>
<proteinExistence type="predicted"/>
<dbReference type="InterPro" id="IPR013918">
    <property type="entry name" value="Nucleotide_exch_fac_Fes1"/>
</dbReference>
<evidence type="ECO:0000313" key="4">
    <source>
        <dbReference type="EMBL" id="CAK0782964.1"/>
    </source>
</evidence>
<dbReference type="GO" id="GO:0000774">
    <property type="term" value="F:adenyl-nucleotide exchange factor activity"/>
    <property type="evidence" value="ECO:0007669"/>
    <property type="project" value="TreeGrafter"/>
</dbReference>
<evidence type="ECO:0000259" key="3">
    <source>
        <dbReference type="SMART" id="SM01349"/>
    </source>
</evidence>
<feature type="domain" description="TOG" evidence="3">
    <location>
        <begin position="43"/>
        <end position="285"/>
    </location>
</feature>
<dbReference type="InterPro" id="IPR011989">
    <property type="entry name" value="ARM-like"/>
</dbReference>
<dbReference type="Pfam" id="PF08609">
    <property type="entry name" value="Fes1"/>
    <property type="match status" value="1"/>
</dbReference>
<feature type="compositionally biased region" description="Low complexity" evidence="2">
    <location>
        <begin position="312"/>
        <end position="326"/>
    </location>
</feature>
<evidence type="ECO:0000313" key="5">
    <source>
        <dbReference type="Proteomes" id="UP001314263"/>
    </source>
</evidence>
<feature type="region of interest" description="Disordered" evidence="2">
    <location>
        <begin position="15"/>
        <end position="35"/>
    </location>
</feature>
<dbReference type="SUPFAM" id="SSF48371">
    <property type="entry name" value="ARM repeat"/>
    <property type="match status" value="1"/>
</dbReference>
<keyword evidence="1" id="KW-0677">Repeat</keyword>
<reference evidence="4 5" key="1">
    <citation type="submission" date="2023-10" db="EMBL/GenBank/DDBJ databases">
        <authorList>
            <person name="Maclean D."/>
            <person name="Macfadyen A."/>
        </authorList>
    </citation>
    <scope>NUCLEOTIDE SEQUENCE [LARGE SCALE GENOMIC DNA]</scope>
</reference>
<dbReference type="PANTHER" id="PTHR19316:SF18">
    <property type="entry name" value="HSP70-BINDING PROTEIN 1"/>
    <property type="match status" value="1"/>
</dbReference>
<dbReference type="InterPro" id="IPR034085">
    <property type="entry name" value="TOG"/>
</dbReference>
<dbReference type="AlphaFoldDB" id="A0AAV1I7A3"/>
<feature type="region of interest" description="Disordered" evidence="2">
    <location>
        <begin position="305"/>
        <end position="347"/>
    </location>
</feature>
<accession>A0AAV1I7A3</accession>
<evidence type="ECO:0000256" key="2">
    <source>
        <dbReference type="SAM" id="MobiDB-lite"/>
    </source>
</evidence>
<keyword evidence="5" id="KW-1185">Reference proteome</keyword>
<dbReference type="InterPro" id="IPR016024">
    <property type="entry name" value="ARM-type_fold"/>
</dbReference>
<dbReference type="EMBL" id="CAUYUE010000007">
    <property type="protein sequence ID" value="CAK0782964.1"/>
    <property type="molecule type" value="Genomic_DNA"/>
</dbReference>
<dbReference type="Proteomes" id="UP001314263">
    <property type="component" value="Unassembled WGS sequence"/>
</dbReference>
<dbReference type="SMART" id="SM01349">
    <property type="entry name" value="TOG"/>
    <property type="match status" value="1"/>
</dbReference>
<dbReference type="InterPro" id="IPR000225">
    <property type="entry name" value="Armadillo"/>
</dbReference>
<dbReference type="Gene3D" id="1.25.10.10">
    <property type="entry name" value="Leucine-rich Repeat Variant"/>
    <property type="match status" value="1"/>
</dbReference>
<organism evidence="4 5">
    <name type="scientific">Coccomyxa viridis</name>
    <dbReference type="NCBI Taxonomy" id="1274662"/>
    <lineage>
        <taxon>Eukaryota</taxon>
        <taxon>Viridiplantae</taxon>
        <taxon>Chlorophyta</taxon>
        <taxon>core chlorophytes</taxon>
        <taxon>Trebouxiophyceae</taxon>
        <taxon>Trebouxiophyceae incertae sedis</taxon>
        <taxon>Coccomyxaceae</taxon>
        <taxon>Coccomyxa</taxon>
    </lineage>
</organism>
<dbReference type="PANTHER" id="PTHR19316">
    <property type="entry name" value="PROTEIN FOLDING REGULATOR"/>
    <property type="match status" value="1"/>
</dbReference>
<comment type="caution">
    <text evidence="4">The sequence shown here is derived from an EMBL/GenBank/DDBJ whole genome shotgun (WGS) entry which is preliminary data.</text>
</comment>
<sequence>MSAPDWKGLFEWSIKNQDTNKPSDAHQPRQVSEEDRKWFQEAMEAHTEDIYKRLRGIKGALESKADVPEDVDEKLRLLDDLTEIVESIDYARDLTHIGGLPTLLSLLESNYAPVRASAAEVVATCVQNNPPVQQFFLDGGALPKLLKLAGDADPTCRRKALLALSCLTRHSDPAMSAFRDQDGLQLLLRTATDASDPRQQRKAFQLLRELVRQCPQDIREAVKQGLFRTLVGAVRSDLADVREAALALLAVLVQHPGVVTAAKQDPELKQALEGAQQRLQALDVEDLDAEREQLALAEHILEKLTSSEKQSQEATGAAAESGAAAAPEMQQTALAAEQKPVALLGPP</sequence>
<feature type="compositionally biased region" description="Basic and acidic residues" evidence="2">
    <location>
        <begin position="21"/>
        <end position="35"/>
    </location>
</feature>
<name>A0AAV1I7A3_9CHLO</name>
<gene>
    <name evidence="4" type="ORF">CVIRNUC_006159</name>
</gene>